<dbReference type="SUPFAM" id="SSF90123">
    <property type="entry name" value="ABC transporter transmembrane region"/>
    <property type="match status" value="1"/>
</dbReference>
<dbReference type="PANTHER" id="PTHR43394">
    <property type="entry name" value="ATP-DEPENDENT PERMEASE MDL1, MITOCHONDRIAL"/>
    <property type="match status" value="1"/>
</dbReference>
<evidence type="ECO:0000256" key="9">
    <source>
        <dbReference type="SAM" id="Phobius"/>
    </source>
</evidence>
<feature type="domain" description="ABC transporter" evidence="10">
    <location>
        <begin position="331"/>
        <end position="564"/>
    </location>
</feature>
<dbReference type="SUPFAM" id="SSF52540">
    <property type="entry name" value="P-loop containing nucleoside triphosphate hydrolases"/>
    <property type="match status" value="1"/>
</dbReference>
<dbReference type="InterPro" id="IPR011527">
    <property type="entry name" value="ABC1_TM_dom"/>
</dbReference>
<dbReference type="SMART" id="SM00382">
    <property type="entry name" value="AAA"/>
    <property type="match status" value="1"/>
</dbReference>
<dbReference type="InterPro" id="IPR027417">
    <property type="entry name" value="P-loop_NTPase"/>
</dbReference>
<dbReference type="GO" id="GO:0016887">
    <property type="term" value="F:ATP hydrolysis activity"/>
    <property type="evidence" value="ECO:0007669"/>
    <property type="project" value="InterPro"/>
</dbReference>
<keyword evidence="6 12" id="KW-0067">ATP-binding</keyword>
<dbReference type="Gene3D" id="3.40.50.300">
    <property type="entry name" value="P-loop containing nucleotide triphosphate hydrolases"/>
    <property type="match status" value="1"/>
</dbReference>
<dbReference type="InterPro" id="IPR039421">
    <property type="entry name" value="Type_1_exporter"/>
</dbReference>
<feature type="transmembrane region" description="Helical" evidence="9">
    <location>
        <begin position="133"/>
        <end position="151"/>
    </location>
</feature>
<dbReference type="GO" id="GO:0005886">
    <property type="term" value="C:plasma membrane"/>
    <property type="evidence" value="ECO:0007669"/>
    <property type="project" value="UniProtKB-SubCell"/>
</dbReference>
<dbReference type="Pfam" id="PF00664">
    <property type="entry name" value="ABC_membrane"/>
    <property type="match status" value="1"/>
</dbReference>
<feature type="domain" description="ABC transmembrane type-1" evidence="11">
    <location>
        <begin position="20"/>
        <end position="298"/>
    </location>
</feature>
<dbReference type="GO" id="GO:0005524">
    <property type="term" value="F:ATP binding"/>
    <property type="evidence" value="ECO:0007669"/>
    <property type="project" value="UniProtKB-KW"/>
</dbReference>
<evidence type="ECO:0000259" key="10">
    <source>
        <dbReference type="PROSITE" id="PS50893"/>
    </source>
</evidence>
<keyword evidence="3" id="KW-1003">Cell membrane</keyword>
<comment type="subcellular location">
    <subcellularLocation>
        <location evidence="1">Cell membrane</location>
        <topology evidence="1">Multi-pass membrane protein</topology>
    </subcellularLocation>
</comment>
<keyword evidence="5" id="KW-0547">Nucleotide-binding</keyword>
<dbReference type="Proteomes" id="UP000276568">
    <property type="component" value="Unassembled WGS sequence"/>
</dbReference>
<keyword evidence="13" id="KW-1185">Reference proteome</keyword>
<evidence type="ECO:0000256" key="2">
    <source>
        <dbReference type="ARBA" id="ARBA00022448"/>
    </source>
</evidence>
<dbReference type="PANTHER" id="PTHR43394:SF1">
    <property type="entry name" value="ATP-BINDING CASSETTE SUB-FAMILY B MEMBER 10, MITOCHONDRIAL"/>
    <property type="match status" value="1"/>
</dbReference>
<evidence type="ECO:0000256" key="4">
    <source>
        <dbReference type="ARBA" id="ARBA00022692"/>
    </source>
</evidence>
<feature type="transmembrane region" description="Helical" evidence="9">
    <location>
        <begin position="52"/>
        <end position="76"/>
    </location>
</feature>
<reference evidence="12 13" key="1">
    <citation type="submission" date="2018-11" db="EMBL/GenBank/DDBJ databases">
        <title>Clostridium sp. nov., a member of the family Erysipelotrichaceae isolated from pig faeces.</title>
        <authorList>
            <person name="Chang Y.-H."/>
        </authorList>
    </citation>
    <scope>NUCLEOTIDE SEQUENCE [LARGE SCALE GENOMIC DNA]</scope>
    <source>
        <strain evidence="12 13">YH-panp20</strain>
    </source>
</reference>
<sequence>MKTVFHYLRTYRKQAICAPIFKLLEALMDLFVPLIVAWIINQGIHQHHTHVIGQGTILLIILAAMGFGFSIVAQFFAAKAAVGTTTDLRQAMFDHIQSLSYKEIDTLGVNTLITRMTSDMQQVQTGINMSLRLLLRSPFIVFGSMIMAFFINVKCALIFTVAIPVLSVVIYVIMRISIPLFKKVQSHLDTLLGMTRDNLSGVRVIRAFCKENDEISSFDKQNDIFTNANEFLGKISALINPFTYIIINFAIIILLNVGAIQIQGGYMAQGDMVALYNYMAQIIIELIKLASLIVTIDKSIACSQRIEAIMDTNNDMHYETKSIQIQSAQAVIFDHVSFAYDTKNVIHDMSFTVSKGATIGVIGPTGSGKSTIMQLMGRYYEINQGKIFIDGANVQTYPREQLTSKIGYVAQGSVLFSGTIRENLKWGNPNVDDASLWRALEIAQAKEVVANKPGQLDFVLEQGGKNLSGGQRQRLTIARALVKQPDILVLDDSASALDFKTDANLRKALRTLSGKMTIFIVSQRISSIRYANSILVLDQGHLVGSGTHAQLMKNCSVYQEIFASQYPKEAIA</sequence>
<dbReference type="InterPro" id="IPR017871">
    <property type="entry name" value="ABC_transporter-like_CS"/>
</dbReference>
<evidence type="ECO:0000256" key="6">
    <source>
        <dbReference type="ARBA" id="ARBA00022840"/>
    </source>
</evidence>
<evidence type="ECO:0000256" key="7">
    <source>
        <dbReference type="ARBA" id="ARBA00022989"/>
    </source>
</evidence>
<evidence type="ECO:0000256" key="3">
    <source>
        <dbReference type="ARBA" id="ARBA00022475"/>
    </source>
</evidence>
<keyword evidence="7 9" id="KW-1133">Transmembrane helix</keyword>
<dbReference type="PROSITE" id="PS50929">
    <property type="entry name" value="ABC_TM1F"/>
    <property type="match status" value="1"/>
</dbReference>
<evidence type="ECO:0000256" key="1">
    <source>
        <dbReference type="ARBA" id="ARBA00004651"/>
    </source>
</evidence>
<evidence type="ECO:0000313" key="12">
    <source>
        <dbReference type="EMBL" id="RNM31335.1"/>
    </source>
</evidence>
<evidence type="ECO:0000313" key="13">
    <source>
        <dbReference type="Proteomes" id="UP000276568"/>
    </source>
</evidence>
<dbReference type="FunFam" id="3.40.50.300:FF:000221">
    <property type="entry name" value="Multidrug ABC transporter ATP-binding protein"/>
    <property type="match status" value="1"/>
</dbReference>
<proteinExistence type="predicted"/>
<dbReference type="InterPro" id="IPR003439">
    <property type="entry name" value="ABC_transporter-like_ATP-bd"/>
</dbReference>
<feature type="transmembrane region" description="Helical" evidence="9">
    <location>
        <begin position="157"/>
        <end position="174"/>
    </location>
</feature>
<dbReference type="InterPro" id="IPR003593">
    <property type="entry name" value="AAA+_ATPase"/>
</dbReference>
<dbReference type="RefSeq" id="WP_128519495.1">
    <property type="nucleotide sequence ID" value="NZ_RJQC01000001.1"/>
</dbReference>
<feature type="transmembrane region" description="Helical" evidence="9">
    <location>
        <begin position="242"/>
        <end position="263"/>
    </location>
</feature>
<dbReference type="PROSITE" id="PS00211">
    <property type="entry name" value="ABC_TRANSPORTER_1"/>
    <property type="match status" value="1"/>
</dbReference>
<name>A0A3N0I2T8_9FIRM</name>
<dbReference type="CDD" id="cd18548">
    <property type="entry name" value="ABC_6TM_Tm287_like"/>
    <property type="match status" value="1"/>
</dbReference>
<feature type="transmembrane region" description="Helical" evidence="9">
    <location>
        <begin position="20"/>
        <end position="40"/>
    </location>
</feature>
<protein>
    <submittedName>
        <fullName evidence="12">ABC transporter ATP-binding protein</fullName>
    </submittedName>
</protein>
<dbReference type="EMBL" id="RJQC01000001">
    <property type="protein sequence ID" value="RNM31335.1"/>
    <property type="molecule type" value="Genomic_DNA"/>
</dbReference>
<accession>A0A3N0I2T8</accession>
<evidence type="ECO:0000256" key="8">
    <source>
        <dbReference type="ARBA" id="ARBA00023136"/>
    </source>
</evidence>
<keyword evidence="2" id="KW-0813">Transport</keyword>
<dbReference type="PROSITE" id="PS50893">
    <property type="entry name" value="ABC_TRANSPORTER_2"/>
    <property type="match status" value="1"/>
</dbReference>
<evidence type="ECO:0000256" key="5">
    <source>
        <dbReference type="ARBA" id="ARBA00022741"/>
    </source>
</evidence>
<evidence type="ECO:0000259" key="11">
    <source>
        <dbReference type="PROSITE" id="PS50929"/>
    </source>
</evidence>
<dbReference type="AlphaFoldDB" id="A0A3N0I2T8"/>
<dbReference type="Pfam" id="PF00005">
    <property type="entry name" value="ABC_tran"/>
    <property type="match status" value="1"/>
</dbReference>
<comment type="caution">
    <text evidence="12">The sequence shown here is derived from an EMBL/GenBank/DDBJ whole genome shotgun (WGS) entry which is preliminary data.</text>
</comment>
<keyword evidence="8 9" id="KW-0472">Membrane</keyword>
<organism evidence="12 13">
    <name type="scientific">Absicoccus porci</name>
    <dbReference type="NCBI Taxonomy" id="2486576"/>
    <lineage>
        <taxon>Bacteria</taxon>
        <taxon>Bacillati</taxon>
        <taxon>Bacillota</taxon>
        <taxon>Erysipelotrichia</taxon>
        <taxon>Erysipelotrichales</taxon>
        <taxon>Erysipelotrichaceae</taxon>
        <taxon>Absicoccus</taxon>
    </lineage>
</organism>
<dbReference type="GO" id="GO:0015421">
    <property type="term" value="F:ABC-type oligopeptide transporter activity"/>
    <property type="evidence" value="ECO:0007669"/>
    <property type="project" value="TreeGrafter"/>
</dbReference>
<gene>
    <name evidence="12" type="ORF">EDX97_01895</name>
</gene>
<dbReference type="InterPro" id="IPR036640">
    <property type="entry name" value="ABC1_TM_sf"/>
</dbReference>
<keyword evidence="4 9" id="KW-0812">Transmembrane</keyword>
<dbReference type="OrthoDB" id="9762778at2"/>
<dbReference type="Gene3D" id="1.20.1560.10">
    <property type="entry name" value="ABC transporter type 1, transmembrane domain"/>
    <property type="match status" value="1"/>
</dbReference>